<sequence length="1286" mass="148667">MCDSVYTTPQSVTSKKTPRRRALSPKQKPYSSPFQVIDLNNESHEDLKKRVLDAENIIQDLRSERDALHETLVDKAGLNESVIIEQSKRVSTQETRIYRRDVNLLEDDLKHHQSQIRILQNKCSTLEMEKQTLQETIQRAQDDKKETETELESSRSRLHVLEKELSAKANDIFMVTKDLHDKNEELTSFRMEYVTKLSEANREKKALEEKLEKYKNDMKENDRKSLELNKEQVTTQNVLSEVRQLSAHFEFLTPVRKNASKIRELDEYHQLSAKVIEESMNDLKIKNETLTKELSDKTELVKMKNEELEDLRQTTTASLGDSEQATKYLHEENMKLTRQKADIRCELLEARRKVEGFDKLKQELEKERDDALADVQKIREVKRNVERELQSLTSLMAERDEQIEELKTKMFSFEMIKKDHESAKNELSRTQEKLDQMGKHLIMADQQCSTFKSLKESAEGSRRRAIEQCNEMVVRIRDLQTSLESQRKVEQEVEMLKAENSRQAKKIEFMKEEIQEVHLDYRQELSRLAEKTKGKEDADHLRLTLSQRDSELRSAKKTIQEVKADNQKVQLMLVEVRQHQEKILEENVRLRKGMADALAKIEEYKRSWQNSQETCERLERESATKEDKLDKLEEELQEKKQQIAESKELVTYLHSQIDAKQTKQPKLGRRSTLLSTVSEMDTSVYMREAEEVRALEEQRQALMSNLAEKRRQLVDSKKSQSTANTTIVTTTTTEISKSSQSASELSNRQGTMRHDIPHKWKAFRHVGVLSMKCSLCFVGISAFAKAKKCSHCDVHVHASCAPRVNNTCGMPLQCATYYRENHTTVSSSGVSEGRMNGWLRVYRDDMTGSTWIASWAMMDLTRISFYTNDGADLEKPFFSIDLNKEQWVLRTGQEMPVDCDDSMRANNVLMIKMPRRCLYILAPSQPSARRWAECLQTAQRKRMMLNSKESSIAEFTCLLVLNSPNNLKIFKAYTIEDWILFATQTGLFFTSISQPRNPMRIAGPNSVTSLEIMAEIKCVAMVANSSGQLAMIPLDSLILAMQSTQPSIRPEILPEFEHVHMIKYHQQNGQRFLLISDDTHLHVRKYNATRDIFSQYAKFDVPEPISFIESAPSGIIFACDTFYYVALDHQTSSNVSARKLMSPNKNEFPISAQMINQNEVLLAYQNQGIFVNLHGEQSRNETIEWEKMPMEFIYTSPFLYIVHDDSIEILEISETSDRTVLAERALFECVNAHVIGRQYEGVLISVSSNDSTEVHRFSTATGQKQKNNVSKRRGASPYNSLKRTKN</sequence>
<dbReference type="OMA" id="VCAEMFT"/>
<evidence type="ECO:0000259" key="8">
    <source>
        <dbReference type="PROSITE" id="PS50003"/>
    </source>
</evidence>
<dbReference type="EMBL" id="BX284602">
    <property type="protein sequence ID" value="CCD70465.1"/>
    <property type="molecule type" value="Genomic_DNA"/>
</dbReference>
<protein>
    <submittedName>
        <fullName evidence="11">Phorbol-ester/DAG-type domain-containing protein</fullName>
    </submittedName>
</protein>
<evidence type="ECO:0000256" key="4">
    <source>
        <dbReference type="ARBA" id="ARBA00047899"/>
    </source>
</evidence>
<dbReference type="CTD" id="173864"/>
<dbReference type="SUPFAM" id="SSF57889">
    <property type="entry name" value="Cysteine-rich domain"/>
    <property type="match status" value="1"/>
</dbReference>
<dbReference type="GO" id="GO:0005737">
    <property type="term" value="C:cytoplasm"/>
    <property type="evidence" value="ECO:0000318"/>
    <property type="project" value="GO_Central"/>
</dbReference>
<feature type="region of interest" description="Disordered" evidence="7">
    <location>
        <begin position="1"/>
        <end position="33"/>
    </location>
</feature>
<dbReference type="SMART" id="SM00109">
    <property type="entry name" value="C1"/>
    <property type="match status" value="1"/>
</dbReference>
<dbReference type="PaxDb" id="6239-F59A6.5"/>
<keyword evidence="1" id="KW-0597">Phosphoprotein</keyword>
<feature type="coiled-coil region" evidence="6">
    <location>
        <begin position="601"/>
        <end position="649"/>
    </location>
</feature>
<dbReference type="Pfam" id="PF00780">
    <property type="entry name" value="CNH"/>
    <property type="match status" value="1"/>
</dbReference>
<dbReference type="InterPro" id="IPR050839">
    <property type="entry name" value="Rho-assoc_Ser/Thr_Kinase"/>
</dbReference>
<dbReference type="AlphaFoldDB" id="Q21025"/>
<dbReference type="InterPro" id="IPR002219">
    <property type="entry name" value="PKC_DAG/PE"/>
</dbReference>
<dbReference type="Pfam" id="PF00169">
    <property type="entry name" value="PH"/>
    <property type="match status" value="1"/>
</dbReference>
<reference evidence="11 12" key="1">
    <citation type="journal article" date="1998" name="Science">
        <title>Genome sequence of the nematode C. elegans: a platform for investigating biology.</title>
        <authorList>
            <consortium name="The C. elegans sequencing consortium"/>
            <person name="Sulson J.E."/>
            <person name="Waterston R."/>
        </authorList>
    </citation>
    <scope>NUCLEOTIDE SEQUENCE [LARGE SCALE GENOMIC DNA]</scope>
    <source>
        <strain evidence="11 12">Bristol N2</strain>
    </source>
</reference>
<keyword evidence="2" id="KW-0479">Metal-binding</keyword>
<dbReference type="Reactome" id="R-CEL-9013406">
    <property type="pathway name" value="RHOQ GTPase cycle"/>
</dbReference>
<feature type="coiled-coil region" evidence="6">
    <location>
        <begin position="102"/>
        <end position="164"/>
    </location>
</feature>
<dbReference type="PROSITE" id="PS50081">
    <property type="entry name" value="ZF_DAG_PE_2"/>
    <property type="match status" value="1"/>
</dbReference>
<dbReference type="WormBase" id="F59A6.5">
    <property type="protein sequence ID" value="CE02790"/>
    <property type="gene ID" value="WBGene00019087"/>
    <property type="gene designation" value="citk-2"/>
</dbReference>
<dbReference type="eggNOG" id="KOG0976">
    <property type="taxonomic scope" value="Eukaryota"/>
</dbReference>
<feature type="compositionally biased region" description="Polar residues" evidence="7">
    <location>
        <begin position="1277"/>
        <end position="1286"/>
    </location>
</feature>
<dbReference type="FunCoup" id="Q21025">
    <property type="interactions" value="105"/>
</dbReference>
<feature type="coiled-coil region" evidence="6">
    <location>
        <begin position="44"/>
        <end position="71"/>
    </location>
</feature>
<feature type="domain" description="CNH" evidence="10">
    <location>
        <begin position="964"/>
        <end position="1235"/>
    </location>
</feature>
<dbReference type="UCSC" id="F59A6.5">
    <property type="organism name" value="c. elegans"/>
</dbReference>
<feature type="compositionally biased region" description="Low complexity" evidence="7">
    <location>
        <begin position="731"/>
        <end position="741"/>
    </location>
</feature>
<dbReference type="PANTHER" id="PTHR22988">
    <property type="entry name" value="MYOTONIC DYSTROPHY S/T KINASE-RELATED"/>
    <property type="match status" value="1"/>
</dbReference>
<dbReference type="AGR" id="WB:WBGene00019087"/>
<evidence type="ECO:0000256" key="3">
    <source>
        <dbReference type="ARBA" id="ARBA00022833"/>
    </source>
</evidence>
<dbReference type="InterPro" id="IPR001849">
    <property type="entry name" value="PH_domain"/>
</dbReference>
<keyword evidence="6" id="KW-0175">Coiled coil</keyword>
<feature type="compositionally biased region" description="Polar residues" evidence="7">
    <location>
        <begin position="1258"/>
        <end position="1268"/>
    </location>
</feature>
<dbReference type="Bgee" id="WBGene00019087">
    <property type="expression patterns" value="Expressed in germ line (C elegans) and 4 other cell types or tissues"/>
</dbReference>
<dbReference type="KEGG" id="cel:CELE_F59A6.5"/>
<dbReference type="SMART" id="SM00233">
    <property type="entry name" value="PH"/>
    <property type="match status" value="1"/>
</dbReference>
<evidence type="ECO:0000313" key="12">
    <source>
        <dbReference type="Proteomes" id="UP000001940"/>
    </source>
</evidence>
<dbReference type="GO" id="GO:0032956">
    <property type="term" value="P:regulation of actin cytoskeleton organization"/>
    <property type="evidence" value="ECO:0000318"/>
    <property type="project" value="GO_Central"/>
</dbReference>
<keyword evidence="3" id="KW-0862">Zinc</keyword>
<dbReference type="SMR" id="Q21025"/>
<dbReference type="Reactome" id="R-CEL-9013149">
    <property type="pathway name" value="RAC1 GTPase cycle"/>
</dbReference>
<gene>
    <name evidence="11 13" type="primary">citk-2</name>
    <name evidence="11" type="ORF">CELE_F59A6.5</name>
    <name evidence="13" type="ORF">F59A6.5</name>
</gene>
<evidence type="ECO:0000313" key="11">
    <source>
        <dbReference type="EMBL" id="CCD70465.1"/>
    </source>
</evidence>
<evidence type="ECO:0000256" key="5">
    <source>
        <dbReference type="ARBA" id="ARBA00048679"/>
    </source>
</evidence>
<dbReference type="Gene3D" id="2.30.29.30">
    <property type="entry name" value="Pleckstrin-homology domain (PH domain)/Phosphotyrosine-binding domain (PTB)"/>
    <property type="match status" value="1"/>
</dbReference>
<accession>Q21025</accession>
<feature type="coiled-coil region" evidence="6">
    <location>
        <begin position="190"/>
        <end position="236"/>
    </location>
</feature>
<dbReference type="GeneID" id="173864"/>
<dbReference type="PROSITE" id="PS50219">
    <property type="entry name" value="CNH"/>
    <property type="match status" value="1"/>
</dbReference>
<dbReference type="SMART" id="SM00036">
    <property type="entry name" value="CNH"/>
    <property type="match status" value="1"/>
</dbReference>
<dbReference type="SUPFAM" id="SSF50729">
    <property type="entry name" value="PH domain-like"/>
    <property type="match status" value="1"/>
</dbReference>
<proteinExistence type="evidence at protein level"/>
<evidence type="ECO:0000313" key="13">
    <source>
        <dbReference type="WormBase" id="F59A6.5"/>
    </source>
</evidence>
<dbReference type="InterPro" id="IPR046349">
    <property type="entry name" value="C1-like_sf"/>
</dbReference>
<dbReference type="InterPro" id="IPR011993">
    <property type="entry name" value="PH-like_dom_sf"/>
</dbReference>
<keyword evidence="12" id="KW-1185">Reference proteome</keyword>
<dbReference type="PIR" id="T16507">
    <property type="entry name" value="T16507"/>
</dbReference>
<evidence type="ECO:0000259" key="9">
    <source>
        <dbReference type="PROSITE" id="PS50081"/>
    </source>
</evidence>
<dbReference type="GO" id="GO:0005856">
    <property type="term" value="C:cytoskeleton"/>
    <property type="evidence" value="ECO:0000318"/>
    <property type="project" value="GO_Central"/>
</dbReference>
<feature type="coiled-coil region" evidence="6">
    <location>
        <begin position="479"/>
        <end position="572"/>
    </location>
</feature>
<feature type="compositionally biased region" description="Polar residues" evidence="7">
    <location>
        <begin position="1"/>
        <end position="15"/>
    </location>
</feature>
<feature type="domain" description="Phorbol-ester/DAG-type" evidence="9">
    <location>
        <begin position="757"/>
        <end position="808"/>
    </location>
</feature>
<dbReference type="PhylomeDB" id="Q21025"/>
<evidence type="ECO:0007829" key="14">
    <source>
        <dbReference type="PeptideAtlas" id="Q21025"/>
    </source>
</evidence>
<feature type="coiled-coil region" evidence="6">
    <location>
        <begin position="685"/>
        <end position="712"/>
    </location>
</feature>
<dbReference type="GO" id="GO:0031032">
    <property type="term" value="P:actomyosin structure organization"/>
    <property type="evidence" value="ECO:0000318"/>
    <property type="project" value="GO_Central"/>
</dbReference>
<comment type="catalytic activity">
    <reaction evidence="5">
        <text>L-seryl-[protein] + ATP = O-phospho-L-seryl-[protein] + ADP + H(+)</text>
        <dbReference type="Rhea" id="RHEA:17989"/>
        <dbReference type="Rhea" id="RHEA-COMP:9863"/>
        <dbReference type="Rhea" id="RHEA-COMP:11604"/>
        <dbReference type="ChEBI" id="CHEBI:15378"/>
        <dbReference type="ChEBI" id="CHEBI:29999"/>
        <dbReference type="ChEBI" id="CHEBI:30616"/>
        <dbReference type="ChEBI" id="CHEBI:83421"/>
        <dbReference type="ChEBI" id="CHEBI:456216"/>
        <dbReference type="EC" id="2.7.11.1"/>
    </reaction>
</comment>
<evidence type="ECO:0000256" key="1">
    <source>
        <dbReference type="ARBA" id="ARBA00022553"/>
    </source>
</evidence>
<evidence type="ECO:0000256" key="2">
    <source>
        <dbReference type="ARBA" id="ARBA00022723"/>
    </source>
</evidence>
<organism evidence="11 12">
    <name type="scientific">Caenorhabditis elegans</name>
    <dbReference type="NCBI Taxonomy" id="6239"/>
    <lineage>
        <taxon>Eukaryota</taxon>
        <taxon>Metazoa</taxon>
        <taxon>Ecdysozoa</taxon>
        <taxon>Nematoda</taxon>
        <taxon>Chromadorea</taxon>
        <taxon>Rhabditida</taxon>
        <taxon>Rhabditina</taxon>
        <taxon>Rhabditomorpha</taxon>
        <taxon>Rhabditoidea</taxon>
        <taxon>Rhabditidae</taxon>
        <taxon>Peloderinae</taxon>
        <taxon>Caenorhabditis</taxon>
    </lineage>
</organism>
<dbReference type="RefSeq" id="NP_494921.1">
    <property type="nucleotide sequence ID" value="NM_062520.6"/>
</dbReference>
<dbReference type="Proteomes" id="UP000001940">
    <property type="component" value="Chromosome II"/>
</dbReference>
<comment type="catalytic activity">
    <reaction evidence="4">
        <text>L-threonyl-[protein] + ATP = O-phospho-L-threonyl-[protein] + ADP + H(+)</text>
        <dbReference type="Rhea" id="RHEA:46608"/>
        <dbReference type="Rhea" id="RHEA-COMP:11060"/>
        <dbReference type="Rhea" id="RHEA-COMP:11605"/>
        <dbReference type="ChEBI" id="CHEBI:15378"/>
        <dbReference type="ChEBI" id="CHEBI:30013"/>
        <dbReference type="ChEBI" id="CHEBI:30616"/>
        <dbReference type="ChEBI" id="CHEBI:61977"/>
        <dbReference type="ChEBI" id="CHEBI:456216"/>
        <dbReference type="EC" id="2.7.11.1"/>
    </reaction>
</comment>
<dbReference type="GO" id="GO:0046872">
    <property type="term" value="F:metal ion binding"/>
    <property type="evidence" value="ECO:0007669"/>
    <property type="project" value="UniProtKB-KW"/>
</dbReference>
<dbReference type="GO" id="GO:0004674">
    <property type="term" value="F:protein serine/threonine kinase activity"/>
    <property type="evidence" value="ECO:0000318"/>
    <property type="project" value="GO_Central"/>
</dbReference>
<dbReference type="HOGENOM" id="CLU_262238_0_0_1"/>
<dbReference type="InParanoid" id="Q21025"/>
<dbReference type="PeptideAtlas" id="Q21025"/>
<name>Q21025_CAEEL</name>
<evidence type="ECO:0000259" key="10">
    <source>
        <dbReference type="PROSITE" id="PS50219"/>
    </source>
</evidence>
<dbReference type="PANTHER" id="PTHR22988:SF71">
    <property type="entry name" value="CITRON RHO-INTERACTING KINASE"/>
    <property type="match status" value="1"/>
</dbReference>
<evidence type="ECO:0000256" key="7">
    <source>
        <dbReference type="SAM" id="MobiDB-lite"/>
    </source>
</evidence>
<evidence type="ECO:0000256" key="6">
    <source>
        <dbReference type="SAM" id="Coils"/>
    </source>
</evidence>
<keyword evidence="14" id="KW-1267">Proteomics identification</keyword>
<feature type="domain" description="PH" evidence="8">
    <location>
        <begin position="832"/>
        <end position="940"/>
    </location>
</feature>
<feature type="region of interest" description="Disordered" evidence="7">
    <location>
        <begin position="1257"/>
        <end position="1286"/>
    </location>
</feature>
<dbReference type="PROSITE" id="PS50003">
    <property type="entry name" value="PH_DOMAIN"/>
    <property type="match status" value="1"/>
</dbReference>
<dbReference type="STRING" id="6239.F59A6.5.1"/>
<dbReference type="InterPro" id="IPR001180">
    <property type="entry name" value="CNH_dom"/>
</dbReference>
<feature type="region of interest" description="Disordered" evidence="7">
    <location>
        <begin position="731"/>
        <end position="751"/>
    </location>
</feature>
<feature type="coiled-coil region" evidence="6">
    <location>
        <begin position="273"/>
        <end position="440"/>
    </location>
</feature>
<dbReference type="OrthoDB" id="5919042at2759"/>